<evidence type="ECO:0000256" key="1">
    <source>
        <dbReference type="SAM" id="MobiDB-lite"/>
    </source>
</evidence>
<dbReference type="AlphaFoldDB" id="A0A151RXM4"/>
<dbReference type="InterPro" id="IPR005162">
    <property type="entry name" value="Retrotrans_gag_dom"/>
</dbReference>
<name>A0A151RXM4_CAJCA</name>
<feature type="compositionally biased region" description="Polar residues" evidence="1">
    <location>
        <begin position="111"/>
        <end position="137"/>
    </location>
</feature>
<sequence>ITWEEFKEAILKRFQPTMVENSFEILLGLKQEGSVREYKRQFEVLAGPLKIIQPQYLSGIFANGLKEEIRAEVRIHKPSSLKEMMDIVLLIDERNGISNKKGEYFQHKTQFQNRSGGNQTTNQPTDGHSNFGSNVFGGNSRLRSNDGGNKEGIQNRAIVDERSKIPSGSRRLPDEEYHEKRRKGLSFTCNEKYSPTHLRKNKMFKIMIVEDGEIGEEGDGEKEEIVWEGQFKSLTQCSMVRLT</sequence>
<dbReference type="Gramene" id="C.cajan_29516.t">
    <property type="protein sequence ID" value="C.cajan_29516.t.cds1"/>
    <property type="gene ID" value="C.cajan_29516"/>
</dbReference>
<evidence type="ECO:0000313" key="3">
    <source>
        <dbReference type="EMBL" id="KYP47301.1"/>
    </source>
</evidence>
<protein>
    <recommendedName>
        <fullName evidence="2">Retrotransposon gag domain-containing protein</fullName>
    </recommendedName>
</protein>
<gene>
    <name evidence="3" type="ORF">KK1_031094</name>
</gene>
<dbReference type="Pfam" id="PF03732">
    <property type="entry name" value="Retrotrans_gag"/>
    <property type="match status" value="1"/>
</dbReference>
<keyword evidence="4" id="KW-1185">Reference proteome</keyword>
<dbReference type="EMBL" id="KQ483532">
    <property type="protein sequence ID" value="KYP47301.1"/>
    <property type="molecule type" value="Genomic_DNA"/>
</dbReference>
<reference evidence="3" key="1">
    <citation type="journal article" date="2012" name="Nat. Biotechnol.">
        <title>Draft genome sequence of pigeonpea (Cajanus cajan), an orphan legume crop of resource-poor farmers.</title>
        <authorList>
            <person name="Varshney R.K."/>
            <person name="Chen W."/>
            <person name="Li Y."/>
            <person name="Bharti A.K."/>
            <person name="Saxena R.K."/>
            <person name="Schlueter J.A."/>
            <person name="Donoghue M.T."/>
            <person name="Azam S."/>
            <person name="Fan G."/>
            <person name="Whaley A.M."/>
            <person name="Farmer A.D."/>
            <person name="Sheridan J."/>
            <person name="Iwata A."/>
            <person name="Tuteja R."/>
            <person name="Penmetsa R.V."/>
            <person name="Wu W."/>
            <person name="Upadhyaya H.D."/>
            <person name="Yang S.P."/>
            <person name="Shah T."/>
            <person name="Saxena K.B."/>
            <person name="Michael T."/>
            <person name="McCombie W.R."/>
            <person name="Yang B."/>
            <person name="Zhang G."/>
            <person name="Yang H."/>
            <person name="Wang J."/>
            <person name="Spillane C."/>
            <person name="Cook D.R."/>
            <person name="May G.D."/>
            <person name="Xu X."/>
            <person name="Jackson S.A."/>
        </authorList>
    </citation>
    <scope>NUCLEOTIDE SEQUENCE [LARGE SCALE GENOMIC DNA]</scope>
</reference>
<proteinExistence type="predicted"/>
<feature type="region of interest" description="Disordered" evidence="1">
    <location>
        <begin position="111"/>
        <end position="179"/>
    </location>
</feature>
<evidence type="ECO:0000259" key="2">
    <source>
        <dbReference type="Pfam" id="PF03732"/>
    </source>
</evidence>
<feature type="domain" description="Retrotransposon gag" evidence="2">
    <location>
        <begin position="2"/>
        <end position="67"/>
    </location>
</feature>
<accession>A0A151RXM4</accession>
<evidence type="ECO:0000313" key="4">
    <source>
        <dbReference type="Proteomes" id="UP000075243"/>
    </source>
</evidence>
<dbReference type="OMA" id="QQDYLIG"/>
<organism evidence="3 4">
    <name type="scientific">Cajanus cajan</name>
    <name type="common">Pigeon pea</name>
    <name type="synonym">Cajanus indicus</name>
    <dbReference type="NCBI Taxonomy" id="3821"/>
    <lineage>
        <taxon>Eukaryota</taxon>
        <taxon>Viridiplantae</taxon>
        <taxon>Streptophyta</taxon>
        <taxon>Embryophyta</taxon>
        <taxon>Tracheophyta</taxon>
        <taxon>Spermatophyta</taxon>
        <taxon>Magnoliopsida</taxon>
        <taxon>eudicotyledons</taxon>
        <taxon>Gunneridae</taxon>
        <taxon>Pentapetalae</taxon>
        <taxon>rosids</taxon>
        <taxon>fabids</taxon>
        <taxon>Fabales</taxon>
        <taxon>Fabaceae</taxon>
        <taxon>Papilionoideae</taxon>
        <taxon>50 kb inversion clade</taxon>
        <taxon>NPAAA clade</taxon>
        <taxon>indigoferoid/millettioid clade</taxon>
        <taxon>Phaseoleae</taxon>
        <taxon>Cajanus</taxon>
    </lineage>
</organism>
<feature type="non-terminal residue" evidence="3">
    <location>
        <position position="1"/>
    </location>
</feature>
<dbReference type="Proteomes" id="UP000075243">
    <property type="component" value="Unassembled WGS sequence"/>
</dbReference>